<evidence type="ECO:0000313" key="2">
    <source>
        <dbReference type="Proteomes" id="UP000011116"/>
    </source>
</evidence>
<dbReference type="EnsemblPlants" id="HORVU.MOREX.r3.1HG0029650.1">
    <property type="protein sequence ID" value="HORVU.MOREX.r3.1HG0029650.1.CDS1"/>
    <property type="gene ID" value="HORVU.MOREX.r3.1HG0029650"/>
</dbReference>
<dbReference type="Proteomes" id="UP000011116">
    <property type="component" value="Chromosome 1H"/>
</dbReference>
<reference evidence="2" key="1">
    <citation type="journal article" date="2012" name="Nature">
        <title>A physical, genetic and functional sequence assembly of the barley genome.</title>
        <authorList>
            <consortium name="The International Barley Genome Sequencing Consortium"/>
            <person name="Mayer K.F."/>
            <person name="Waugh R."/>
            <person name="Brown J.W."/>
            <person name="Schulman A."/>
            <person name="Langridge P."/>
            <person name="Platzer M."/>
            <person name="Fincher G.B."/>
            <person name="Muehlbauer G.J."/>
            <person name="Sato K."/>
            <person name="Close T.J."/>
            <person name="Wise R.P."/>
            <person name="Stein N."/>
        </authorList>
    </citation>
    <scope>NUCLEOTIDE SEQUENCE [LARGE SCALE GENOMIC DNA]</scope>
    <source>
        <strain evidence="2">cv. Morex</strain>
    </source>
</reference>
<proteinExistence type="predicted"/>
<protein>
    <submittedName>
        <fullName evidence="1">Uncharacterized protein</fullName>
    </submittedName>
</protein>
<evidence type="ECO:0000313" key="1">
    <source>
        <dbReference type="EnsemblPlants" id="HORVU.MOREX.r3.1HG0029650.1.CDS1"/>
    </source>
</evidence>
<reference evidence="1" key="2">
    <citation type="submission" date="2020-10" db="EMBL/GenBank/DDBJ databases">
        <authorList>
            <person name="Scholz U."/>
            <person name="Mascher M."/>
            <person name="Fiebig A."/>
        </authorList>
    </citation>
    <scope>NUCLEOTIDE SEQUENCE [LARGE SCALE GENOMIC DNA]</scope>
    <source>
        <strain evidence="1">cv. Morex</strain>
    </source>
</reference>
<accession>A0A8I6W531</accession>
<organism evidence="1 2">
    <name type="scientific">Hordeum vulgare subsp. vulgare</name>
    <name type="common">Domesticated barley</name>
    <dbReference type="NCBI Taxonomy" id="112509"/>
    <lineage>
        <taxon>Eukaryota</taxon>
        <taxon>Viridiplantae</taxon>
        <taxon>Streptophyta</taxon>
        <taxon>Embryophyta</taxon>
        <taxon>Tracheophyta</taxon>
        <taxon>Spermatophyta</taxon>
        <taxon>Magnoliopsida</taxon>
        <taxon>Liliopsida</taxon>
        <taxon>Poales</taxon>
        <taxon>Poaceae</taxon>
        <taxon>BOP clade</taxon>
        <taxon>Pooideae</taxon>
        <taxon>Triticodae</taxon>
        <taxon>Triticeae</taxon>
        <taxon>Hordeinae</taxon>
        <taxon>Hordeum</taxon>
    </lineage>
</organism>
<reference evidence="1" key="3">
    <citation type="submission" date="2022-01" db="UniProtKB">
        <authorList>
            <consortium name="EnsemblPlants"/>
        </authorList>
    </citation>
    <scope>IDENTIFICATION</scope>
    <source>
        <strain evidence="1">subsp. vulgare</strain>
    </source>
</reference>
<name>A0A8I6W531_HORVV</name>
<dbReference type="AlphaFoldDB" id="A0A8I6W531"/>
<dbReference type="Gramene" id="HORVU.MOREX.r2.1HG0023380.1">
    <property type="protein sequence ID" value="HORVU.MOREX.r2.1HG0023380.1.CDS.1"/>
    <property type="gene ID" value="HORVU.MOREX.r2.1HG0023380"/>
</dbReference>
<sequence length="107" mass="12201">MALLASWGKRFFDNNNSDWKKLIAYKYNMYAPNIRWSRHRVGSPLCKRVSSALQAAKNFYSWKIGNGNNISFWHDTWAGDCSLKVNIGSCSISTTSRNARCPRFGMG</sequence>
<dbReference type="Gramene" id="HORVU.MOREX.r3.1HG0029650.1">
    <property type="protein sequence ID" value="HORVU.MOREX.r3.1HG0029650.1.CDS1"/>
    <property type="gene ID" value="HORVU.MOREX.r3.1HG0029650"/>
</dbReference>
<keyword evidence="2" id="KW-1185">Reference proteome</keyword>